<protein>
    <submittedName>
        <fullName evidence="1">Uncharacterized protein</fullName>
    </submittedName>
</protein>
<sequence>MLIALVVRLFFRMRSGIPPRFPGHPIMKAIETQSLRAFYVLMLVLPVSGMANEYYLKWARGDDEKQNEARAKQAMTVHTKVGRFFQLVWLPFHLGYTTAYHYSMGRGVVKKVSPFI</sequence>
<proteinExistence type="predicted"/>
<dbReference type="AlphaFoldDB" id="A0A7S3H2C6"/>
<name>A0A7S3H2C6_9STRA</name>
<organism evidence="1">
    <name type="scientific">Spumella elongata</name>
    <dbReference type="NCBI Taxonomy" id="89044"/>
    <lineage>
        <taxon>Eukaryota</taxon>
        <taxon>Sar</taxon>
        <taxon>Stramenopiles</taxon>
        <taxon>Ochrophyta</taxon>
        <taxon>Chrysophyceae</taxon>
        <taxon>Chromulinales</taxon>
        <taxon>Chromulinaceae</taxon>
        <taxon>Spumella</taxon>
    </lineage>
</organism>
<accession>A0A7S3H2C6</accession>
<evidence type="ECO:0000313" key="1">
    <source>
        <dbReference type="EMBL" id="CAE0283144.1"/>
    </source>
</evidence>
<gene>
    <name evidence="1" type="ORF">SELO1098_LOCUS11978</name>
</gene>
<reference evidence="1" key="1">
    <citation type="submission" date="2021-01" db="EMBL/GenBank/DDBJ databases">
        <authorList>
            <person name="Corre E."/>
            <person name="Pelletier E."/>
            <person name="Niang G."/>
            <person name="Scheremetjew M."/>
            <person name="Finn R."/>
            <person name="Kale V."/>
            <person name="Holt S."/>
            <person name="Cochrane G."/>
            <person name="Meng A."/>
            <person name="Brown T."/>
            <person name="Cohen L."/>
        </authorList>
    </citation>
    <scope>NUCLEOTIDE SEQUENCE</scope>
    <source>
        <strain evidence="1">CCAP 955/1</strain>
    </source>
</reference>
<dbReference type="EMBL" id="HBIC01024139">
    <property type="protein sequence ID" value="CAE0283144.1"/>
    <property type="molecule type" value="Transcribed_RNA"/>
</dbReference>